<keyword evidence="3" id="KW-0813">Transport</keyword>
<feature type="transmembrane region" description="Helical" evidence="8">
    <location>
        <begin position="613"/>
        <end position="633"/>
    </location>
</feature>
<feature type="transmembrane region" description="Helical" evidence="8">
    <location>
        <begin position="152"/>
        <end position="178"/>
    </location>
</feature>
<dbReference type="InterPro" id="IPR050277">
    <property type="entry name" value="Sodium:Solute_Symporter"/>
</dbReference>
<dbReference type="PANTHER" id="PTHR48086:SF5">
    <property type="entry name" value="NA(+):SOLUTE SYMPORTER (SSF FAMILY)"/>
    <property type="match status" value="1"/>
</dbReference>
<dbReference type="GO" id="GO:0005886">
    <property type="term" value="C:plasma membrane"/>
    <property type="evidence" value="ECO:0007669"/>
    <property type="project" value="TreeGrafter"/>
</dbReference>
<comment type="subcellular location">
    <subcellularLocation>
        <location evidence="1">Membrane</location>
        <topology evidence="1">Multi-pass membrane protein</topology>
    </subcellularLocation>
</comment>
<dbReference type="PATRIC" id="fig|121290.4.peg.1385"/>
<name>A0A109BE56_HYPSL</name>
<sequence length="645" mass="66710">MVSGPVEKQVTVSGRSGSLIATLLLVAIAGASAWKWATGWGLFPSESESGYWALGLVLAALLAWYARLASTAAVVPSNAAAGMAIGAAAISGAFFLGLTGAVFAFGHDGLAYCIGLAAGLLLLQLVIAPRFSQSDATSLPDLFARRLPGRGVQIAITLATAVAMVALLAAQLMAAGLVGSRLLGLAYLPATAIAAVFVLLCFIVRGAVGRRWGDGALLALMILALLVPLVVLSMVWFGLPVPQIAYANVLWQVQGLEEMLLESDLADPAFLRPMMSPFVALTPTNFLGLVLGLALGVAVLPVLCGLLPAKDASGTRARSSALWALAFAVLLLTLIPAAAAFARFALTNLIAERTPLADLPEWIFTYGRLDLLHICGRAATDAATVAAACSELPDFTGSLNLQDVVIDADAVLLALPEMTGFAPGALGVLGMVAMAAAIVSANAALRAITRAFADGADDGRDDADTPAAGQRALSLLVAMAALVLAFVVASARSASVIEVAAWALVMLAATLFVPLLALLWWRRTTASGVIAAIVVGLAVSGGYLVANQHFPAHFYELSDGLMRGGVTAERDEYFAELKEAWQDAAPGEAKDMAWAELNAHARSVVGIWGINNLGSALLVVPASLLALIVGSLFTAPFRRRETAEV</sequence>
<dbReference type="EMBL" id="LMTR01000066">
    <property type="protein sequence ID" value="KWT67106.1"/>
    <property type="molecule type" value="Genomic_DNA"/>
</dbReference>
<feature type="transmembrane region" description="Helical" evidence="8">
    <location>
        <begin position="421"/>
        <end position="445"/>
    </location>
</feature>
<dbReference type="AlphaFoldDB" id="A0A109BE56"/>
<feature type="transmembrane region" description="Helical" evidence="8">
    <location>
        <begin position="286"/>
        <end position="309"/>
    </location>
</feature>
<feature type="transmembrane region" description="Helical" evidence="8">
    <location>
        <begin position="80"/>
        <end position="103"/>
    </location>
</feature>
<feature type="transmembrane region" description="Helical" evidence="8">
    <location>
        <begin position="49"/>
        <end position="68"/>
    </location>
</feature>
<organism evidence="9 10">
    <name type="scientific">Hyphomicrobium sulfonivorans</name>
    <dbReference type="NCBI Taxonomy" id="121290"/>
    <lineage>
        <taxon>Bacteria</taxon>
        <taxon>Pseudomonadati</taxon>
        <taxon>Pseudomonadota</taxon>
        <taxon>Alphaproteobacteria</taxon>
        <taxon>Hyphomicrobiales</taxon>
        <taxon>Hyphomicrobiaceae</taxon>
        <taxon>Hyphomicrobium</taxon>
    </lineage>
</organism>
<feature type="transmembrane region" description="Helical" evidence="8">
    <location>
        <begin position="499"/>
        <end position="521"/>
    </location>
</feature>
<feature type="transmembrane region" description="Helical" evidence="8">
    <location>
        <begin position="109"/>
        <end position="131"/>
    </location>
</feature>
<keyword evidence="6 8" id="KW-0472">Membrane</keyword>
<proteinExistence type="inferred from homology"/>
<evidence type="ECO:0000256" key="6">
    <source>
        <dbReference type="ARBA" id="ARBA00023136"/>
    </source>
</evidence>
<evidence type="ECO:0000256" key="3">
    <source>
        <dbReference type="ARBA" id="ARBA00022448"/>
    </source>
</evidence>
<keyword evidence="4 8" id="KW-0812">Transmembrane</keyword>
<gene>
    <name evidence="9" type="ORF">APY04_2093</name>
</gene>
<keyword evidence="5 8" id="KW-1133">Transmembrane helix</keyword>
<dbReference type="PROSITE" id="PS50283">
    <property type="entry name" value="NA_SOLUT_SYMP_3"/>
    <property type="match status" value="1"/>
</dbReference>
<keyword evidence="10" id="KW-1185">Reference proteome</keyword>
<dbReference type="GO" id="GO:0022857">
    <property type="term" value="F:transmembrane transporter activity"/>
    <property type="evidence" value="ECO:0007669"/>
    <property type="project" value="InterPro"/>
</dbReference>
<accession>A0A109BE56</accession>
<evidence type="ECO:0000313" key="9">
    <source>
        <dbReference type="EMBL" id="KWT67106.1"/>
    </source>
</evidence>
<evidence type="ECO:0000256" key="4">
    <source>
        <dbReference type="ARBA" id="ARBA00022692"/>
    </source>
</evidence>
<evidence type="ECO:0000256" key="1">
    <source>
        <dbReference type="ARBA" id="ARBA00004141"/>
    </source>
</evidence>
<evidence type="ECO:0000256" key="2">
    <source>
        <dbReference type="ARBA" id="ARBA00006434"/>
    </source>
</evidence>
<feature type="transmembrane region" description="Helical" evidence="8">
    <location>
        <begin position="184"/>
        <end position="204"/>
    </location>
</feature>
<dbReference type="InterPro" id="IPR001734">
    <property type="entry name" value="Na/solute_symporter"/>
</dbReference>
<feature type="transmembrane region" description="Helical" evidence="8">
    <location>
        <begin position="528"/>
        <end position="546"/>
    </location>
</feature>
<dbReference type="STRING" id="121290.APY04_2093"/>
<dbReference type="Pfam" id="PF00474">
    <property type="entry name" value="SSF"/>
    <property type="match status" value="1"/>
</dbReference>
<feature type="transmembrane region" description="Helical" evidence="8">
    <location>
        <begin position="472"/>
        <end position="493"/>
    </location>
</feature>
<evidence type="ECO:0000256" key="7">
    <source>
        <dbReference type="RuleBase" id="RU362091"/>
    </source>
</evidence>
<dbReference type="Proteomes" id="UP000059074">
    <property type="component" value="Unassembled WGS sequence"/>
</dbReference>
<reference evidence="9 10" key="1">
    <citation type="submission" date="2015-10" db="EMBL/GenBank/DDBJ databases">
        <title>Transcriptomic analysis of a linuron degrading triple-species bacterial consortium.</title>
        <authorList>
            <person name="Albers P."/>
        </authorList>
    </citation>
    <scope>NUCLEOTIDE SEQUENCE [LARGE SCALE GENOMIC DNA]</scope>
    <source>
        <strain evidence="9 10">WDL6</strain>
    </source>
</reference>
<evidence type="ECO:0000256" key="8">
    <source>
        <dbReference type="SAM" id="Phobius"/>
    </source>
</evidence>
<dbReference type="PANTHER" id="PTHR48086">
    <property type="entry name" value="SODIUM/PROLINE SYMPORTER-RELATED"/>
    <property type="match status" value="1"/>
</dbReference>
<feature type="transmembrane region" description="Helical" evidence="8">
    <location>
        <begin position="321"/>
        <end position="346"/>
    </location>
</feature>
<comment type="similarity">
    <text evidence="2 7">Belongs to the sodium:solute symporter (SSF) (TC 2.A.21) family.</text>
</comment>
<evidence type="ECO:0000256" key="5">
    <source>
        <dbReference type="ARBA" id="ARBA00022989"/>
    </source>
</evidence>
<comment type="caution">
    <text evidence="9">The sequence shown here is derived from an EMBL/GenBank/DDBJ whole genome shotgun (WGS) entry which is preliminary data.</text>
</comment>
<dbReference type="OrthoDB" id="9764416at2"/>
<dbReference type="Gene3D" id="1.20.1730.10">
    <property type="entry name" value="Sodium/glucose cotransporter"/>
    <property type="match status" value="1"/>
</dbReference>
<dbReference type="InterPro" id="IPR038377">
    <property type="entry name" value="Na/Glc_symporter_sf"/>
</dbReference>
<dbReference type="RefSeq" id="WP_068462205.1">
    <property type="nucleotide sequence ID" value="NZ_LMTR01000066.1"/>
</dbReference>
<protein>
    <submittedName>
        <fullName evidence="9">Uncharacterized protein</fullName>
    </submittedName>
</protein>
<evidence type="ECO:0000313" key="10">
    <source>
        <dbReference type="Proteomes" id="UP000059074"/>
    </source>
</evidence>
<feature type="transmembrane region" description="Helical" evidence="8">
    <location>
        <begin position="216"/>
        <end position="239"/>
    </location>
</feature>